<evidence type="ECO:0000259" key="4">
    <source>
        <dbReference type="PROSITE" id="PS50975"/>
    </source>
</evidence>
<dbReference type="Gene3D" id="3.30.1490.20">
    <property type="entry name" value="ATP-grasp fold, A domain"/>
    <property type="match status" value="1"/>
</dbReference>
<reference evidence="5 6" key="1">
    <citation type="submission" date="2018-06" db="EMBL/GenBank/DDBJ databases">
        <authorList>
            <consortium name="Pathogen Informatics"/>
            <person name="Doyle S."/>
        </authorList>
    </citation>
    <scope>NUCLEOTIDE SEQUENCE [LARGE SCALE GENOMIC DNA]</scope>
    <source>
        <strain evidence="5 6">NCTC13292</strain>
    </source>
</reference>
<dbReference type="GO" id="GO:0005524">
    <property type="term" value="F:ATP binding"/>
    <property type="evidence" value="ECO:0007669"/>
    <property type="project" value="UniProtKB-UniRule"/>
</dbReference>
<proteinExistence type="predicted"/>
<dbReference type="Pfam" id="PF08443">
    <property type="entry name" value="RimK"/>
    <property type="match status" value="1"/>
</dbReference>
<keyword evidence="2" id="KW-0547">Nucleotide-binding</keyword>
<dbReference type="InterPro" id="IPR013815">
    <property type="entry name" value="ATP_grasp_subdomain_1"/>
</dbReference>
<dbReference type="GO" id="GO:0005737">
    <property type="term" value="C:cytoplasm"/>
    <property type="evidence" value="ECO:0007669"/>
    <property type="project" value="TreeGrafter"/>
</dbReference>
<dbReference type="EC" id="6.3.2.29" evidence="5"/>
<dbReference type="SUPFAM" id="SSF56059">
    <property type="entry name" value="Glutathione synthetase ATP-binding domain-like"/>
    <property type="match status" value="1"/>
</dbReference>
<feature type="transmembrane region" description="Helical" evidence="3">
    <location>
        <begin position="334"/>
        <end position="354"/>
    </location>
</feature>
<dbReference type="RefSeq" id="WP_115220130.1">
    <property type="nucleotide sequence ID" value="NZ_UGOA01000001.1"/>
</dbReference>
<dbReference type="Gene3D" id="3.30.470.20">
    <property type="entry name" value="ATP-grasp fold, B domain"/>
    <property type="match status" value="2"/>
</dbReference>
<dbReference type="InterPro" id="IPR013651">
    <property type="entry name" value="ATP-grasp_RimK-type"/>
</dbReference>
<keyword evidence="6" id="KW-1185">Reference proteome</keyword>
<evidence type="ECO:0000256" key="2">
    <source>
        <dbReference type="PROSITE-ProRule" id="PRU00409"/>
    </source>
</evidence>
<keyword evidence="3" id="KW-0472">Membrane</keyword>
<dbReference type="Proteomes" id="UP000254677">
    <property type="component" value="Unassembled WGS sequence"/>
</dbReference>
<dbReference type="GO" id="GO:0009432">
    <property type="term" value="P:SOS response"/>
    <property type="evidence" value="ECO:0007669"/>
    <property type="project" value="TreeGrafter"/>
</dbReference>
<name>A0A378IZB6_9GAMM</name>
<gene>
    <name evidence="5" type="primary">cphA_2</name>
    <name evidence="5" type="ORF">NCTC13292_00223</name>
</gene>
<dbReference type="OrthoDB" id="9803907at2"/>
<evidence type="ECO:0000313" key="6">
    <source>
        <dbReference type="Proteomes" id="UP000254677"/>
    </source>
</evidence>
<dbReference type="InterPro" id="IPR011761">
    <property type="entry name" value="ATP-grasp"/>
</dbReference>
<organism evidence="5 6">
    <name type="scientific">Legionella donaldsonii</name>
    <dbReference type="NCBI Taxonomy" id="45060"/>
    <lineage>
        <taxon>Bacteria</taxon>
        <taxon>Pseudomonadati</taxon>
        <taxon>Pseudomonadota</taxon>
        <taxon>Gammaproteobacteria</taxon>
        <taxon>Legionellales</taxon>
        <taxon>Legionellaceae</taxon>
        <taxon>Legionella</taxon>
    </lineage>
</organism>
<accession>A0A378IZB6</accession>
<feature type="domain" description="ATP-grasp" evidence="4">
    <location>
        <begin position="62"/>
        <end position="317"/>
    </location>
</feature>
<dbReference type="GO" id="GO:0046872">
    <property type="term" value="F:metal ion binding"/>
    <property type="evidence" value="ECO:0007669"/>
    <property type="project" value="InterPro"/>
</dbReference>
<dbReference type="PROSITE" id="PS50975">
    <property type="entry name" value="ATP_GRASP"/>
    <property type="match status" value="1"/>
</dbReference>
<keyword evidence="1" id="KW-0464">Manganese</keyword>
<dbReference type="PANTHER" id="PTHR21621">
    <property type="entry name" value="RIBOSOMAL PROTEIN S6 MODIFICATION PROTEIN"/>
    <property type="match status" value="1"/>
</dbReference>
<evidence type="ECO:0000256" key="1">
    <source>
        <dbReference type="ARBA" id="ARBA00023211"/>
    </source>
</evidence>
<dbReference type="GO" id="GO:0071160">
    <property type="term" value="F:cyanophycin synthetase activity (L-aspartate-adding)"/>
    <property type="evidence" value="ECO:0007669"/>
    <property type="project" value="UniProtKB-EC"/>
</dbReference>
<evidence type="ECO:0000313" key="5">
    <source>
        <dbReference type="EMBL" id="STX40476.1"/>
    </source>
</evidence>
<keyword evidence="2" id="KW-0067">ATP-binding</keyword>
<keyword evidence="3" id="KW-1133">Transmembrane helix</keyword>
<protein>
    <submittedName>
        <fullName evidence="5">UDP-N-acetylmuramyl tripeptide synthase</fullName>
        <ecNumber evidence="5">6.3.2.29</ecNumber>
    </submittedName>
</protein>
<dbReference type="AlphaFoldDB" id="A0A378IZB6"/>
<keyword evidence="5" id="KW-0436">Ligase</keyword>
<evidence type="ECO:0000256" key="3">
    <source>
        <dbReference type="SAM" id="Phobius"/>
    </source>
</evidence>
<dbReference type="EMBL" id="UGOA01000001">
    <property type="protein sequence ID" value="STX40476.1"/>
    <property type="molecule type" value="Genomic_DNA"/>
</dbReference>
<dbReference type="PANTHER" id="PTHR21621:SF0">
    <property type="entry name" value="BETA-CITRYLGLUTAMATE SYNTHASE B-RELATED"/>
    <property type="match status" value="1"/>
</dbReference>
<keyword evidence="3" id="KW-0812">Transmembrane</keyword>
<dbReference type="GO" id="GO:0018169">
    <property type="term" value="F:ribosomal S6-glutamic acid ligase activity"/>
    <property type="evidence" value="ECO:0007669"/>
    <property type="project" value="TreeGrafter"/>
</dbReference>
<sequence length="357" mass="40173">MNKNAECYYESAKKLNLLIEQEPLIDGFKLLLGKRQYFFYGPRTPLNLNTSSLIAHDKHTANKVLEKAGFPVPKSIAIYASEFNQGLLETCIKNLTFPLVIKPRDGTLGRDVICNIQNLTALKTHLHNKFATNDCLIVQEFHGNLKSYRILVLYNKIIGVVIREPSFVIGDGSHTLHELIEITNINRNKLRDFLGPICIDEELHIRLQELQIDLGYIPAVDERVTLGYASNATRGGVYQTIYKKISKENKQFFLRAAQALNLNIVGFDVECPDIDIPIQASGGVIIEANPTPSIRIHEKPMEGTPVMVSKKIILSILYRHPFAYLNTLCKEGHVAISIKSALLLIFLGLIYICVTLF</sequence>